<feature type="transmembrane region" description="Helical" evidence="9">
    <location>
        <begin position="219"/>
        <end position="236"/>
    </location>
</feature>
<dbReference type="GO" id="GO:0015031">
    <property type="term" value="P:protein transport"/>
    <property type="evidence" value="ECO:0007669"/>
    <property type="project" value="UniProtKB-KW"/>
</dbReference>
<dbReference type="InterPro" id="IPR004648">
    <property type="entry name" value="Oligpept_transpt"/>
</dbReference>
<dbReference type="Proteomes" id="UP001515500">
    <property type="component" value="Chromosome 3"/>
</dbReference>
<name>A0AB40D1Z6_DIOCR</name>
<comment type="similarity">
    <text evidence="2">Belongs to the oligopeptide OPT transporter (TC 2.A.67.1) family.</text>
</comment>
<dbReference type="GO" id="GO:0016020">
    <property type="term" value="C:membrane"/>
    <property type="evidence" value="ECO:0007669"/>
    <property type="project" value="UniProtKB-SubCell"/>
</dbReference>
<evidence type="ECO:0000256" key="6">
    <source>
        <dbReference type="ARBA" id="ARBA00022927"/>
    </source>
</evidence>
<accession>A0AB40D1Z6</accession>
<feature type="transmembrane region" description="Helical" evidence="9">
    <location>
        <begin position="428"/>
        <end position="445"/>
    </location>
</feature>
<sequence length="751" mass="84789">MASHEIEIITPSSDKNNNVADGLPSEVNDNPIEQVRLTVPITDDPTLQTLTFRTWTLGVAGCFIMSFINQFFGYRTNAITITSVCAQIVVLPLGKLMAATLPKCKIKFPLTNWTFSLNPGPFNMKEHVLITIIANAGNGGIYALDIITAVKAYYHRQLNPLAAYLLCLTTQMLGYGWAGLFRKYLVDSPYMWWPINLIQVSLFRTLHEKEKRPKGGLSRMQFFLMVFAFSFCYYLLPGYLIPSISMFSIACWIWKKSVTANIIGSGQHGLGIGSFGLDWATITYLGSPLSYPAFALYNIMAGFVIIIYIITPIIYWTNTYNAKRFPIITPNVYDSNGQPYNVTRILNQETFSINLKEYENYSRLNMSAYFALAYGLSFATLTAVLSHVALFNGKSILKLWKQTTKSANEKFADVHLRLMKRNYKTVPQWWFIVLLMVVFGLSIWTCEGFGKQLQLPYWGIILACAIAFFFTLPVGIITATTNQTPGLNVVTEMVIGYLYPGKPLANVAFKTYGYISMTQALFLLQDLKLGHYMKIPPRSMFIAQLVGTIVTSSVYFGTAWWLLESIPNICNDALLPESSPWTCPGSNVFYNASIIWGVLGPLRIFTKLGLYSMMNYFFLIGALAPVPIWLLSKKFPEKKWIKDINMPILIGATAYMPPARSVNYITWFVVGYIFNVVIYKKYKGWWTRHNYVLSAAMDAGVAFMAILLFFSLQYFNIYGVEWWGNAGDDHCPYATCPTAPGVIRKGCPVFH</sequence>
<feature type="transmembrane region" description="Helical" evidence="9">
    <location>
        <begin position="55"/>
        <end position="72"/>
    </location>
</feature>
<evidence type="ECO:0000256" key="5">
    <source>
        <dbReference type="ARBA" id="ARBA00022856"/>
    </source>
</evidence>
<keyword evidence="5" id="KW-0571">Peptide transport</keyword>
<feature type="transmembrane region" description="Helical" evidence="9">
    <location>
        <begin position="161"/>
        <end position="178"/>
    </location>
</feature>
<feature type="transmembrane region" description="Helical" evidence="9">
    <location>
        <begin position="661"/>
        <end position="679"/>
    </location>
</feature>
<dbReference type="AlphaFoldDB" id="A0AB40D1Z6"/>
<evidence type="ECO:0000256" key="2">
    <source>
        <dbReference type="ARBA" id="ARBA00005484"/>
    </source>
</evidence>
<feature type="transmembrane region" description="Helical" evidence="9">
    <location>
        <begin position="691"/>
        <end position="715"/>
    </location>
</feature>
<dbReference type="PANTHER" id="PTHR22601">
    <property type="entry name" value="ISP4 LIKE PROTEIN"/>
    <property type="match status" value="1"/>
</dbReference>
<dbReference type="GeneID" id="120283678"/>
<keyword evidence="4 9" id="KW-0812">Transmembrane</keyword>
<organism evidence="10 11">
    <name type="scientific">Dioscorea cayennensis subsp. rotundata</name>
    <name type="common">White Guinea yam</name>
    <name type="synonym">Dioscorea rotundata</name>
    <dbReference type="NCBI Taxonomy" id="55577"/>
    <lineage>
        <taxon>Eukaryota</taxon>
        <taxon>Viridiplantae</taxon>
        <taxon>Streptophyta</taxon>
        <taxon>Embryophyta</taxon>
        <taxon>Tracheophyta</taxon>
        <taxon>Spermatophyta</taxon>
        <taxon>Magnoliopsida</taxon>
        <taxon>Liliopsida</taxon>
        <taxon>Dioscoreales</taxon>
        <taxon>Dioscoreaceae</taxon>
        <taxon>Dioscorea</taxon>
    </lineage>
</organism>
<evidence type="ECO:0000256" key="3">
    <source>
        <dbReference type="ARBA" id="ARBA00022448"/>
    </source>
</evidence>
<evidence type="ECO:0000256" key="9">
    <source>
        <dbReference type="SAM" id="Phobius"/>
    </source>
</evidence>
<gene>
    <name evidence="11" type="primary">LOC120283678</name>
</gene>
<evidence type="ECO:0000256" key="4">
    <source>
        <dbReference type="ARBA" id="ARBA00022692"/>
    </source>
</evidence>
<feature type="transmembrane region" description="Helical" evidence="9">
    <location>
        <begin position="613"/>
        <end position="632"/>
    </location>
</feature>
<keyword evidence="3" id="KW-0813">Transport</keyword>
<dbReference type="InterPro" id="IPR004813">
    <property type="entry name" value="OPT"/>
</dbReference>
<dbReference type="NCBIfam" id="TIGR00728">
    <property type="entry name" value="OPT_sfam"/>
    <property type="match status" value="1"/>
</dbReference>
<dbReference type="NCBIfam" id="TIGR00727">
    <property type="entry name" value="ISP4_OPT"/>
    <property type="match status" value="1"/>
</dbReference>
<proteinExistence type="inferred from homology"/>
<evidence type="ECO:0000256" key="1">
    <source>
        <dbReference type="ARBA" id="ARBA00004141"/>
    </source>
</evidence>
<feature type="transmembrane region" description="Helical" evidence="9">
    <location>
        <begin position="78"/>
        <end position="98"/>
    </location>
</feature>
<keyword evidence="8 9" id="KW-0472">Membrane</keyword>
<feature type="transmembrane region" description="Helical" evidence="9">
    <location>
        <begin position="457"/>
        <end position="479"/>
    </location>
</feature>
<comment type="subcellular location">
    <subcellularLocation>
        <location evidence="1">Membrane</location>
        <topology evidence="1">Multi-pass membrane protein</topology>
    </subcellularLocation>
</comment>
<dbReference type="RefSeq" id="XP_039146331.1">
    <property type="nucleotide sequence ID" value="XM_039290397.1"/>
</dbReference>
<keyword evidence="7 9" id="KW-1133">Transmembrane helix</keyword>
<feature type="transmembrane region" description="Helical" evidence="9">
    <location>
        <begin position="368"/>
        <end position="390"/>
    </location>
</feature>
<keyword evidence="10" id="KW-1185">Reference proteome</keyword>
<evidence type="ECO:0000256" key="8">
    <source>
        <dbReference type="ARBA" id="ARBA00023136"/>
    </source>
</evidence>
<keyword evidence="6" id="KW-0653">Protein transport</keyword>
<evidence type="ECO:0000256" key="7">
    <source>
        <dbReference type="ARBA" id="ARBA00022989"/>
    </source>
</evidence>
<evidence type="ECO:0000313" key="10">
    <source>
        <dbReference type="Proteomes" id="UP001515500"/>
    </source>
</evidence>
<dbReference type="GO" id="GO:0035673">
    <property type="term" value="F:oligopeptide transmembrane transporter activity"/>
    <property type="evidence" value="ECO:0007669"/>
    <property type="project" value="InterPro"/>
</dbReference>
<reference evidence="11" key="1">
    <citation type="submission" date="2025-08" db="UniProtKB">
        <authorList>
            <consortium name="RefSeq"/>
        </authorList>
    </citation>
    <scope>IDENTIFICATION</scope>
</reference>
<feature type="transmembrane region" description="Helical" evidence="9">
    <location>
        <begin position="294"/>
        <end position="316"/>
    </location>
</feature>
<protein>
    <submittedName>
        <fullName evidence="11">Oligopeptide transporter 5-like</fullName>
    </submittedName>
</protein>
<evidence type="ECO:0000313" key="11">
    <source>
        <dbReference type="RefSeq" id="XP_039146331.1"/>
    </source>
</evidence>
<dbReference type="Pfam" id="PF03169">
    <property type="entry name" value="OPT"/>
    <property type="match status" value="1"/>
</dbReference>
<feature type="transmembrane region" description="Helical" evidence="9">
    <location>
        <begin position="541"/>
        <end position="563"/>
    </location>
</feature>